<gene>
    <name evidence="2" type="ORF">QGN17_15095</name>
</gene>
<feature type="transmembrane region" description="Helical" evidence="1">
    <location>
        <begin position="393"/>
        <end position="411"/>
    </location>
</feature>
<evidence type="ECO:0000313" key="3">
    <source>
        <dbReference type="Proteomes" id="UP001160625"/>
    </source>
</evidence>
<organism evidence="2 3">
    <name type="scientific">Sphingomonas oryzagri</name>
    <dbReference type="NCBI Taxonomy" id="3042314"/>
    <lineage>
        <taxon>Bacteria</taxon>
        <taxon>Pseudomonadati</taxon>
        <taxon>Pseudomonadota</taxon>
        <taxon>Alphaproteobacteria</taxon>
        <taxon>Sphingomonadales</taxon>
        <taxon>Sphingomonadaceae</taxon>
        <taxon>Sphingomonas</taxon>
    </lineage>
</organism>
<feature type="transmembrane region" description="Helical" evidence="1">
    <location>
        <begin position="130"/>
        <end position="148"/>
    </location>
</feature>
<evidence type="ECO:0000313" key="2">
    <source>
        <dbReference type="EMBL" id="MDH7640062.1"/>
    </source>
</evidence>
<feature type="transmembrane region" description="Helical" evidence="1">
    <location>
        <begin position="417"/>
        <end position="434"/>
    </location>
</feature>
<keyword evidence="3" id="KW-1185">Reference proteome</keyword>
<feature type="transmembrane region" description="Helical" evidence="1">
    <location>
        <begin position="355"/>
        <end position="381"/>
    </location>
</feature>
<evidence type="ECO:0000256" key="1">
    <source>
        <dbReference type="SAM" id="Phobius"/>
    </source>
</evidence>
<reference evidence="2" key="1">
    <citation type="submission" date="2023-04" db="EMBL/GenBank/DDBJ databases">
        <title>Sphingomonas sp. MAHUQ-71 isolated from rice field.</title>
        <authorList>
            <person name="Huq M.A."/>
        </authorList>
    </citation>
    <scope>NUCLEOTIDE SEQUENCE</scope>
    <source>
        <strain evidence="2">MAHUQ-71</strain>
    </source>
</reference>
<protein>
    <submittedName>
        <fullName evidence="2">AcrB/AcrD/AcrF family protein</fullName>
    </submittedName>
</protein>
<feature type="transmembrane region" description="Helical" evidence="1">
    <location>
        <begin position="155"/>
        <end position="175"/>
    </location>
</feature>
<comment type="caution">
    <text evidence="2">The sequence shown here is derived from an EMBL/GenBank/DDBJ whole genome shotgun (WGS) entry which is preliminary data.</text>
</comment>
<feature type="transmembrane region" description="Helical" evidence="1">
    <location>
        <begin position="280"/>
        <end position="299"/>
    </location>
</feature>
<feature type="transmembrane region" description="Helical" evidence="1">
    <location>
        <begin position="206"/>
        <end position="238"/>
    </location>
</feature>
<accession>A0ABT6N4F1</accession>
<feature type="transmembrane region" description="Helical" evidence="1">
    <location>
        <begin position="306"/>
        <end position="325"/>
    </location>
</feature>
<keyword evidence="1" id="KW-0472">Membrane</keyword>
<dbReference type="Proteomes" id="UP001160625">
    <property type="component" value="Unassembled WGS sequence"/>
</dbReference>
<dbReference type="EMBL" id="JARYGZ010000002">
    <property type="protein sequence ID" value="MDH7640062.1"/>
    <property type="molecule type" value="Genomic_DNA"/>
</dbReference>
<feature type="transmembrane region" description="Helical" evidence="1">
    <location>
        <begin position="250"/>
        <end position="268"/>
    </location>
</feature>
<feature type="transmembrane region" description="Helical" evidence="1">
    <location>
        <begin position="33"/>
        <end position="50"/>
    </location>
</feature>
<sequence>MTEPAPETSPDVPEETRLDRLERWAEDFADNRWKLVTLIFWVGVAIALLIQKAHAIHWFALSDTDDNMRFDQVRDWLAGQGWYDLRQYRMNPPGGFSIHWSRLVDLPLAGLILILKPLVGSALADRWACAIAPMLPLLLAMMMLAVTVRRLVHKWAYLLALPLLMFAGDAMGMWAPLRIDHHGWQLAFLMTTVAGLTEPDRRRSGIMIAVSSALSLAIGLEMLPYIAFAGAAVALHWAWDAAETPRMRSYGASLAVATVLCFLIFASNDNWHPVCDVLSPVWMTTVAAAALLLLAITFVPAPHPGIRLALVLVAGAIAGAIYVFGFPQCFGHRLEGIPPEADRLWLSHVSEARSILLHPISTGVPMATLPFIGMIGSIVAIVRRWGTRAAAEWMPVTLFAIFATALLFWQIRTAPSAEMLAVPGATYIALRGFVRLRRSESVLVRVIGPVAAFVIASGLLATVALDRVPARFTGLRVNQFWAMATGQQKWPAAPKPGGKAKRDLTSLANRKCPTIPALAPIGKLPPATFFTLIDNGPRLITLTHHSAVAGPYHRNWQAILDTEHAFRGTPDQAHAIMLAHHAQYLLLCPHMSEATIYQAEAPTGFYSKLESGWTPNWLARQPLPANSPYQLWKIVS</sequence>
<proteinExistence type="predicted"/>
<name>A0ABT6N4F1_9SPHN</name>
<keyword evidence="1" id="KW-1133">Transmembrane helix</keyword>
<feature type="transmembrane region" description="Helical" evidence="1">
    <location>
        <begin position="446"/>
        <end position="465"/>
    </location>
</feature>
<dbReference type="RefSeq" id="WP_281045421.1">
    <property type="nucleotide sequence ID" value="NZ_JARYGZ010000002.1"/>
</dbReference>
<keyword evidence="1" id="KW-0812">Transmembrane</keyword>